<name>A0A0F9GJD1_9ZZZZ</name>
<evidence type="ECO:0008006" key="2">
    <source>
        <dbReference type="Google" id="ProtNLM"/>
    </source>
</evidence>
<protein>
    <recommendedName>
        <fullName evidence="2">KOW domain-containing protein</fullName>
    </recommendedName>
</protein>
<feature type="non-terminal residue" evidence="1">
    <location>
        <position position="54"/>
    </location>
</feature>
<proteinExistence type="predicted"/>
<reference evidence="1" key="1">
    <citation type="journal article" date="2015" name="Nature">
        <title>Complex archaea that bridge the gap between prokaryotes and eukaryotes.</title>
        <authorList>
            <person name="Spang A."/>
            <person name="Saw J.H."/>
            <person name="Jorgensen S.L."/>
            <person name="Zaremba-Niedzwiedzka K."/>
            <person name="Martijn J."/>
            <person name="Lind A.E."/>
            <person name="van Eijk R."/>
            <person name="Schleper C."/>
            <person name="Guy L."/>
            <person name="Ettema T.J."/>
        </authorList>
    </citation>
    <scope>NUCLEOTIDE SEQUENCE</scope>
</reference>
<gene>
    <name evidence="1" type="ORF">LCGC14_1819870</name>
</gene>
<sequence length="54" mass="6390">MYKIGDKVVILRKDIKDLPTTLGTITDIRGHLIMVRPDNSRREIKLYLKEIRPR</sequence>
<evidence type="ECO:0000313" key="1">
    <source>
        <dbReference type="EMBL" id="KKL98898.1"/>
    </source>
</evidence>
<dbReference type="AlphaFoldDB" id="A0A0F9GJD1"/>
<dbReference type="EMBL" id="LAZR01017807">
    <property type="protein sequence ID" value="KKL98898.1"/>
    <property type="molecule type" value="Genomic_DNA"/>
</dbReference>
<organism evidence="1">
    <name type="scientific">marine sediment metagenome</name>
    <dbReference type="NCBI Taxonomy" id="412755"/>
    <lineage>
        <taxon>unclassified sequences</taxon>
        <taxon>metagenomes</taxon>
        <taxon>ecological metagenomes</taxon>
    </lineage>
</organism>
<comment type="caution">
    <text evidence="1">The sequence shown here is derived from an EMBL/GenBank/DDBJ whole genome shotgun (WGS) entry which is preliminary data.</text>
</comment>
<accession>A0A0F9GJD1</accession>